<dbReference type="EMBL" id="MNAD01001019">
    <property type="protein sequence ID" value="OJT08670.1"/>
    <property type="molecule type" value="Genomic_DNA"/>
</dbReference>
<keyword evidence="4 14" id="KW-0347">Helicase</keyword>
<feature type="compositionally biased region" description="Acidic residues" evidence="11">
    <location>
        <begin position="709"/>
        <end position="724"/>
    </location>
</feature>
<comment type="similarity">
    <text evidence="1">Belongs to the helicase family. SKI2 subfamily.</text>
</comment>
<keyword evidence="7" id="KW-0469">Meiosis</keyword>
<feature type="region of interest" description="Disordered" evidence="11">
    <location>
        <begin position="808"/>
        <end position="856"/>
    </location>
</feature>
<evidence type="ECO:0000256" key="7">
    <source>
        <dbReference type="ARBA" id="ARBA00023254"/>
    </source>
</evidence>
<dbReference type="EC" id="5.6.2.4" evidence="9"/>
<evidence type="ECO:0000256" key="10">
    <source>
        <dbReference type="ARBA" id="ARBA00048988"/>
    </source>
</evidence>
<dbReference type="InterPro" id="IPR036388">
    <property type="entry name" value="WH-like_DNA-bd_sf"/>
</dbReference>
<dbReference type="Pfam" id="PF23445">
    <property type="entry name" value="WHD_SNRNP200"/>
    <property type="match status" value="1"/>
</dbReference>
<name>A0A1M2VM86_TRAPU</name>
<sequence>MDDYSQDYGNYFHTRQHNSLPDDDYYFEEQRKVSTSNSGMHNAQEDYDMYDDVDELLNDIVSATVPNVIDVADWIGNCASNGPATVKEFGEEFRPCKLSRFVYGVPRRKDTNDFVFAKTLDYRLYGILQQHCHDKPVLVFCATRKGALIAAEHVLKEYEEATTKKETLPWSKPPRIEHNFINKQLDKLATWGIGVHHAGLTREDRSATERLYLNKALKILFATSANFGAAHTVIIKGVKLFQNNASQEYSDLDVMQMIGRAGRPQFDKEGVAIIMCEQELEAKYKALAQGQTVLESSLHSHLPEHLNSEIALGTITDMESAKDWLHNSFLFRRLQKNPGHYDIKKEGDKSWEERMDDLVTDSVKTLKSAEMVKNEEDEALSSTEYGDIMSKFYIRQATMILILKLSEKATVREIVYNKLRTHMDIRYTIKKIEKPSDKVFILIQAILGAINLSDPEYKTGETQPFLESLPILRHISRIARTVVEVAVMRKAGMLAKNALEVMRCLNAKAWEDRSVVFRQLDDIGLKSLKVLAEHNITTFAALRRMDPGLIESYLNRKPPFGHDILACVNQLPQYAVQITEIDITPRTDGIEVELSIDCSLVKDLKAPKVKKNKKQKRWDMTMVLTLTSDNAFVDFRRISTAALKETRSFEVIAKLTKPSQTVIVYMTSDIYAGLTVSASYKPKIDASAFPIMDTRPQDALARDMEGLEDMPDFWDMGDDDNDDAPGEHGGAMPEEGSSVVPSNKNLDKKPTEASSTFTAAPKQLSNGNYECNHTCKDKTKCRHLCCRDGLAKPPPITKKKIEMLIAAERSPQSPSSTTQFNEDSHKPSKSKPKPRPKDNSKPTPQSERSLKQLEALHERMGVEKSLQLGGGSRIKLKHDLTSEAKPARRPVPKFDVEFSQVADDLSTAREPLDVELSDTDSDCDLPRIGSILDALKRPALEKKPASSESTDYDNSEFDALIADLPLADGVQQTGATGGPAGTTKAPGTGNPNTMDWTPATPSKKRKQASSPQPFPQAKKGKYTRSSSPPIEISSPEYGTPRKELLFAPSRSDEALLSRPPAHSSPATSPAPGMVDDEEGFTLDASLFDIMPSTPPLDETHYAPHVEGSREDFGWQASRHAAATHEAPKTALHSETAPEPAKDEEPVMDDPLAELEAWLQSGAVEYED</sequence>
<evidence type="ECO:0000256" key="6">
    <source>
        <dbReference type="ARBA" id="ARBA00023235"/>
    </source>
</evidence>
<dbReference type="PANTHER" id="PTHR47835:SF3">
    <property type="entry name" value="HELICASE FOR MEIOSIS 1"/>
    <property type="match status" value="1"/>
</dbReference>
<dbReference type="Gene3D" id="3.40.50.300">
    <property type="entry name" value="P-loop containing nucleotide triphosphate hydrolases"/>
    <property type="match status" value="1"/>
</dbReference>
<organism evidence="14 15">
    <name type="scientific">Trametes pubescens</name>
    <name type="common">White-rot fungus</name>
    <dbReference type="NCBI Taxonomy" id="154538"/>
    <lineage>
        <taxon>Eukaryota</taxon>
        <taxon>Fungi</taxon>
        <taxon>Dikarya</taxon>
        <taxon>Basidiomycota</taxon>
        <taxon>Agaricomycotina</taxon>
        <taxon>Agaricomycetes</taxon>
        <taxon>Polyporales</taxon>
        <taxon>Polyporaceae</taxon>
        <taxon>Trametes</taxon>
    </lineage>
</organism>
<dbReference type="PANTHER" id="PTHR47835">
    <property type="entry name" value="HFM1, ATP DEPENDENT DNA HELICASE HOMOLOG"/>
    <property type="match status" value="1"/>
</dbReference>
<feature type="domain" description="SEC63" evidence="13">
    <location>
        <begin position="382"/>
        <end position="682"/>
    </location>
</feature>
<keyword evidence="5" id="KW-0067">ATP-binding</keyword>
<feature type="region of interest" description="Disordered" evidence="11">
    <location>
        <begin position="709"/>
        <end position="767"/>
    </location>
</feature>
<dbReference type="Gene3D" id="1.10.10.10">
    <property type="entry name" value="Winged helix-like DNA-binding domain superfamily/Winged helix DNA-binding domain"/>
    <property type="match status" value="1"/>
</dbReference>
<dbReference type="InterPro" id="IPR001650">
    <property type="entry name" value="Helicase_C-like"/>
</dbReference>
<dbReference type="SMART" id="SM00973">
    <property type="entry name" value="Sec63"/>
    <property type="match status" value="1"/>
</dbReference>
<comment type="caution">
    <text evidence="14">The sequence shown here is derived from an EMBL/GenBank/DDBJ whole genome shotgun (WGS) entry which is preliminary data.</text>
</comment>
<dbReference type="AlphaFoldDB" id="A0A1M2VM86"/>
<feature type="compositionally biased region" description="Low complexity" evidence="11">
    <location>
        <begin position="1025"/>
        <end position="1036"/>
    </location>
</feature>
<keyword evidence="2" id="KW-0547">Nucleotide-binding</keyword>
<proteinExistence type="inferred from homology"/>
<evidence type="ECO:0000256" key="5">
    <source>
        <dbReference type="ARBA" id="ARBA00022840"/>
    </source>
</evidence>
<feature type="compositionally biased region" description="Low complexity" evidence="11">
    <location>
        <begin position="1059"/>
        <end position="1071"/>
    </location>
</feature>
<gene>
    <name evidence="14" type="ORF">TRAPUB_396</name>
</gene>
<keyword evidence="3" id="KW-0378">Hydrolase</keyword>
<feature type="region of interest" description="Disordered" evidence="11">
    <location>
        <begin position="936"/>
        <end position="1077"/>
    </location>
</feature>
<dbReference type="SUPFAM" id="SSF158702">
    <property type="entry name" value="Sec63 N-terminal domain-like"/>
    <property type="match status" value="1"/>
</dbReference>
<dbReference type="GO" id="GO:0005524">
    <property type="term" value="F:ATP binding"/>
    <property type="evidence" value="ECO:0007669"/>
    <property type="project" value="UniProtKB-KW"/>
</dbReference>
<feature type="region of interest" description="Disordered" evidence="11">
    <location>
        <begin position="1115"/>
        <end position="1152"/>
    </location>
</feature>
<evidence type="ECO:0000256" key="8">
    <source>
        <dbReference type="ARBA" id="ARBA00034617"/>
    </source>
</evidence>
<evidence type="ECO:0000256" key="9">
    <source>
        <dbReference type="ARBA" id="ARBA00034808"/>
    </source>
</evidence>
<evidence type="ECO:0000256" key="3">
    <source>
        <dbReference type="ARBA" id="ARBA00022801"/>
    </source>
</evidence>
<dbReference type="InterPro" id="IPR004179">
    <property type="entry name" value="Sec63-dom"/>
</dbReference>
<dbReference type="GO" id="GO:0016787">
    <property type="term" value="F:hydrolase activity"/>
    <property type="evidence" value="ECO:0007669"/>
    <property type="project" value="UniProtKB-KW"/>
</dbReference>
<feature type="compositionally biased region" description="Low complexity" evidence="11">
    <location>
        <begin position="981"/>
        <end position="993"/>
    </location>
</feature>
<dbReference type="CDD" id="cd18795">
    <property type="entry name" value="SF2_C_Ski2"/>
    <property type="match status" value="1"/>
</dbReference>
<evidence type="ECO:0000256" key="11">
    <source>
        <dbReference type="SAM" id="MobiDB-lite"/>
    </source>
</evidence>
<dbReference type="InterPro" id="IPR057842">
    <property type="entry name" value="WH_MER3"/>
</dbReference>
<evidence type="ECO:0000313" key="14">
    <source>
        <dbReference type="EMBL" id="OJT08670.1"/>
    </source>
</evidence>
<feature type="domain" description="Helicase C-terminal" evidence="12">
    <location>
        <begin position="179"/>
        <end position="265"/>
    </location>
</feature>
<dbReference type="OrthoDB" id="5575at2759"/>
<dbReference type="GO" id="GO:0051321">
    <property type="term" value="P:meiotic cell cycle"/>
    <property type="evidence" value="ECO:0007669"/>
    <property type="project" value="UniProtKB-KW"/>
</dbReference>
<feature type="compositionally biased region" description="Polar residues" evidence="11">
    <location>
        <begin position="752"/>
        <end position="767"/>
    </location>
</feature>
<dbReference type="InterPro" id="IPR027417">
    <property type="entry name" value="P-loop_NTPase"/>
</dbReference>
<keyword evidence="15" id="KW-1185">Reference proteome</keyword>
<feature type="compositionally biased region" description="Basic and acidic residues" evidence="11">
    <location>
        <begin position="936"/>
        <end position="945"/>
    </location>
</feature>
<feature type="compositionally biased region" description="Polar residues" evidence="11">
    <location>
        <begin position="810"/>
        <end position="821"/>
    </location>
</feature>
<comment type="catalytic activity">
    <reaction evidence="10">
        <text>ATP + H2O = ADP + phosphate + H(+)</text>
        <dbReference type="Rhea" id="RHEA:13065"/>
        <dbReference type="ChEBI" id="CHEBI:15377"/>
        <dbReference type="ChEBI" id="CHEBI:15378"/>
        <dbReference type="ChEBI" id="CHEBI:30616"/>
        <dbReference type="ChEBI" id="CHEBI:43474"/>
        <dbReference type="ChEBI" id="CHEBI:456216"/>
        <dbReference type="EC" id="5.6.2.4"/>
    </reaction>
</comment>
<dbReference type="GO" id="GO:0043138">
    <property type="term" value="F:3'-5' DNA helicase activity"/>
    <property type="evidence" value="ECO:0007669"/>
    <property type="project" value="UniProtKB-EC"/>
</dbReference>
<reference evidence="14 15" key="1">
    <citation type="submission" date="2016-10" db="EMBL/GenBank/DDBJ databases">
        <title>Genome sequence of the basidiomycete white-rot fungus Trametes pubescens.</title>
        <authorList>
            <person name="Makela M.R."/>
            <person name="Granchi Z."/>
            <person name="Peng M."/>
            <person name="De Vries R.P."/>
            <person name="Grigoriev I."/>
            <person name="Riley R."/>
            <person name="Hilden K."/>
        </authorList>
    </citation>
    <scope>NUCLEOTIDE SEQUENCE [LARGE SCALE GENOMIC DNA]</scope>
    <source>
        <strain evidence="14 15">FBCC735</strain>
    </source>
</reference>
<dbReference type="SMART" id="SM00490">
    <property type="entry name" value="HELICc"/>
    <property type="match status" value="1"/>
</dbReference>
<dbReference type="STRING" id="154538.A0A1M2VM86"/>
<dbReference type="InterPro" id="IPR052247">
    <property type="entry name" value="Meiotic_Crossover_Helicase"/>
</dbReference>
<evidence type="ECO:0000313" key="15">
    <source>
        <dbReference type="Proteomes" id="UP000184267"/>
    </source>
</evidence>
<feature type="compositionally biased region" description="Basic and acidic residues" evidence="11">
    <location>
        <begin position="1039"/>
        <end position="1055"/>
    </location>
</feature>
<accession>A0A1M2VM86</accession>
<comment type="catalytic activity">
    <reaction evidence="8">
        <text>Couples ATP hydrolysis with the unwinding of duplex DNA by translocating in the 3'-5' direction.</text>
        <dbReference type="EC" id="5.6.2.4"/>
    </reaction>
</comment>
<evidence type="ECO:0000256" key="2">
    <source>
        <dbReference type="ARBA" id="ARBA00022741"/>
    </source>
</evidence>
<keyword evidence="6" id="KW-0413">Isomerase</keyword>
<dbReference type="InterPro" id="IPR036390">
    <property type="entry name" value="WH_DNA-bd_sf"/>
</dbReference>
<protein>
    <recommendedName>
        <fullName evidence="9">DNA 3'-5' helicase</fullName>
        <ecNumber evidence="9">5.6.2.4</ecNumber>
    </recommendedName>
</protein>
<evidence type="ECO:0000256" key="4">
    <source>
        <dbReference type="ARBA" id="ARBA00022806"/>
    </source>
</evidence>
<dbReference type="Proteomes" id="UP000184267">
    <property type="component" value="Unassembled WGS sequence"/>
</dbReference>
<evidence type="ECO:0000256" key="1">
    <source>
        <dbReference type="ARBA" id="ARBA00010140"/>
    </source>
</evidence>
<dbReference type="FunFam" id="1.10.10.10:FF:000012">
    <property type="entry name" value="U5 small nuclear ribonucleoprotein helicase"/>
    <property type="match status" value="1"/>
</dbReference>
<dbReference type="OMA" id="LEMIACA"/>
<evidence type="ECO:0000259" key="13">
    <source>
        <dbReference type="SMART" id="SM00973"/>
    </source>
</evidence>
<dbReference type="SUPFAM" id="SSF52540">
    <property type="entry name" value="P-loop containing nucleoside triphosphate hydrolases"/>
    <property type="match status" value="1"/>
</dbReference>
<dbReference type="Pfam" id="PF02889">
    <property type="entry name" value="Sec63"/>
    <property type="match status" value="1"/>
</dbReference>
<dbReference type="Gene3D" id="1.10.3380.10">
    <property type="entry name" value="Sec63 N-terminal domain-like domain"/>
    <property type="match status" value="2"/>
</dbReference>
<evidence type="ECO:0000259" key="12">
    <source>
        <dbReference type="SMART" id="SM00490"/>
    </source>
</evidence>
<dbReference type="SUPFAM" id="SSF46785">
    <property type="entry name" value="Winged helix' DNA-binding domain"/>
    <property type="match status" value="1"/>
</dbReference>